<gene>
    <name evidence="2" type="ORF">J2X26_001212</name>
</gene>
<organism evidence="2 3">
    <name type="scientific">Cellulomonas humilata</name>
    <dbReference type="NCBI Taxonomy" id="144055"/>
    <lineage>
        <taxon>Bacteria</taxon>
        <taxon>Bacillati</taxon>
        <taxon>Actinomycetota</taxon>
        <taxon>Actinomycetes</taxon>
        <taxon>Micrococcales</taxon>
        <taxon>Cellulomonadaceae</taxon>
        <taxon>Cellulomonas</taxon>
    </lineage>
</organism>
<evidence type="ECO:0000313" key="3">
    <source>
        <dbReference type="Proteomes" id="UP001239626"/>
    </source>
</evidence>
<name>A0ABU0ECC5_9CELL</name>
<accession>A0ABU0ECC5</accession>
<protein>
    <submittedName>
        <fullName evidence="2">Uncharacterized protein</fullName>
    </submittedName>
</protein>
<feature type="compositionally biased region" description="Low complexity" evidence="1">
    <location>
        <begin position="26"/>
        <end position="46"/>
    </location>
</feature>
<keyword evidence="3" id="KW-1185">Reference proteome</keyword>
<comment type="caution">
    <text evidence="2">The sequence shown here is derived from an EMBL/GenBank/DDBJ whole genome shotgun (WGS) entry which is preliminary data.</text>
</comment>
<dbReference type="Proteomes" id="UP001239626">
    <property type="component" value="Unassembled WGS sequence"/>
</dbReference>
<sequence length="64" mass="6168">MRDVLPGVCVSGLVVGSDGGVVAAPAVGPVAGPHRPDLAPAAGAAPDVTDGMSGRPLSRPTLVR</sequence>
<reference evidence="2 3" key="1">
    <citation type="submission" date="2023-07" db="EMBL/GenBank/DDBJ databases">
        <title>Sorghum-associated microbial communities from plants grown in Nebraska, USA.</title>
        <authorList>
            <person name="Schachtman D."/>
        </authorList>
    </citation>
    <scope>NUCLEOTIDE SEQUENCE [LARGE SCALE GENOMIC DNA]</scope>
    <source>
        <strain evidence="2 3">BE332</strain>
    </source>
</reference>
<feature type="region of interest" description="Disordered" evidence="1">
    <location>
        <begin position="26"/>
        <end position="64"/>
    </location>
</feature>
<proteinExistence type="predicted"/>
<dbReference type="EMBL" id="JAUSVB010000001">
    <property type="protein sequence ID" value="MDQ0372915.1"/>
    <property type="molecule type" value="Genomic_DNA"/>
</dbReference>
<evidence type="ECO:0000313" key="2">
    <source>
        <dbReference type="EMBL" id="MDQ0372915.1"/>
    </source>
</evidence>
<evidence type="ECO:0000256" key="1">
    <source>
        <dbReference type="SAM" id="MobiDB-lite"/>
    </source>
</evidence>